<dbReference type="EMBL" id="AP022620">
    <property type="protein sequence ID" value="BBZ78430.1"/>
    <property type="molecule type" value="Genomic_DNA"/>
</dbReference>
<proteinExistence type="predicted"/>
<accession>A0A6N4W8T4</accession>
<dbReference type="KEGG" id="many:MANY_37670"/>
<evidence type="ECO:0000256" key="1">
    <source>
        <dbReference type="SAM" id="SignalP"/>
    </source>
</evidence>
<feature type="signal peptide" evidence="1">
    <location>
        <begin position="1"/>
        <end position="28"/>
    </location>
</feature>
<reference evidence="2 3" key="1">
    <citation type="journal article" date="2019" name="Emerg. Microbes Infect.">
        <title>Comprehensive subspecies identification of 175 nontuberculous mycobacteria species based on 7547 genomic profiles.</title>
        <authorList>
            <person name="Matsumoto Y."/>
            <person name="Kinjo T."/>
            <person name="Motooka D."/>
            <person name="Nabeya D."/>
            <person name="Jung N."/>
            <person name="Uechi K."/>
            <person name="Horii T."/>
            <person name="Iida T."/>
            <person name="Fujita J."/>
            <person name="Nakamura S."/>
        </authorList>
    </citation>
    <scope>NUCLEOTIDE SEQUENCE [LARGE SCALE GENOMIC DNA]</scope>
    <source>
        <strain evidence="2 3">JCM 30275</strain>
    </source>
</reference>
<dbReference type="AlphaFoldDB" id="A0A6N4W8T4"/>
<keyword evidence="1" id="KW-0732">Signal</keyword>
<dbReference type="RefSeq" id="WP_163802236.1">
    <property type="nucleotide sequence ID" value="NZ_AP022620.1"/>
</dbReference>
<protein>
    <recommendedName>
        <fullName evidence="4">Intersectin-EH binding protein Ibp1</fullName>
    </recommendedName>
</protein>
<feature type="chain" id="PRO_5027051530" description="Intersectin-EH binding protein Ibp1" evidence="1">
    <location>
        <begin position="29"/>
        <end position="92"/>
    </location>
</feature>
<evidence type="ECO:0000313" key="3">
    <source>
        <dbReference type="Proteomes" id="UP000467249"/>
    </source>
</evidence>
<keyword evidence="3" id="KW-1185">Reference proteome</keyword>
<organism evidence="2 3">
    <name type="scientific">Mycolicibacterium anyangense</name>
    <dbReference type="NCBI Taxonomy" id="1431246"/>
    <lineage>
        <taxon>Bacteria</taxon>
        <taxon>Bacillati</taxon>
        <taxon>Actinomycetota</taxon>
        <taxon>Actinomycetes</taxon>
        <taxon>Mycobacteriales</taxon>
        <taxon>Mycobacteriaceae</taxon>
        <taxon>Mycolicibacterium</taxon>
    </lineage>
</organism>
<dbReference type="Proteomes" id="UP000467249">
    <property type="component" value="Chromosome"/>
</dbReference>
<name>A0A6N4W8T4_9MYCO</name>
<evidence type="ECO:0000313" key="2">
    <source>
        <dbReference type="EMBL" id="BBZ78430.1"/>
    </source>
</evidence>
<gene>
    <name evidence="2" type="ORF">MANY_37670</name>
</gene>
<sequence length="92" mass="9066">MALRRRLGRLLMAAVCAGFFVGVPMVAAAPAGACPIGHLADPITGQCFVANSGVPTVGGIPCIPGKSLGTCLGILQNQSPPGGGPPVGGFWP</sequence>
<evidence type="ECO:0008006" key="4">
    <source>
        <dbReference type="Google" id="ProtNLM"/>
    </source>
</evidence>